<evidence type="ECO:0000313" key="8">
    <source>
        <dbReference type="EMBL" id="MBF4632711.1"/>
    </source>
</evidence>
<evidence type="ECO:0000256" key="1">
    <source>
        <dbReference type="ARBA" id="ARBA00006594"/>
    </source>
</evidence>
<dbReference type="Pfam" id="PF07669">
    <property type="entry name" value="Eco57I"/>
    <property type="match status" value="1"/>
</dbReference>
<dbReference type="GO" id="GO:0009007">
    <property type="term" value="F:site-specific DNA-methyltransferase (adenine-specific) activity"/>
    <property type="evidence" value="ECO:0007669"/>
    <property type="project" value="UniProtKB-EC"/>
</dbReference>
<dbReference type="InterPro" id="IPR029063">
    <property type="entry name" value="SAM-dependent_MTases_sf"/>
</dbReference>
<comment type="catalytic activity">
    <reaction evidence="6">
        <text>a 2'-deoxyadenosine in DNA + S-adenosyl-L-methionine = an N(6)-methyl-2'-deoxyadenosine in DNA + S-adenosyl-L-homocysteine + H(+)</text>
        <dbReference type="Rhea" id="RHEA:15197"/>
        <dbReference type="Rhea" id="RHEA-COMP:12418"/>
        <dbReference type="Rhea" id="RHEA-COMP:12419"/>
        <dbReference type="ChEBI" id="CHEBI:15378"/>
        <dbReference type="ChEBI" id="CHEBI:57856"/>
        <dbReference type="ChEBI" id="CHEBI:59789"/>
        <dbReference type="ChEBI" id="CHEBI:90615"/>
        <dbReference type="ChEBI" id="CHEBI:90616"/>
        <dbReference type="EC" id="2.1.1.72"/>
    </reaction>
</comment>
<keyword evidence="9" id="KW-1185">Reference proteome</keyword>
<gene>
    <name evidence="8" type="ORF">ITJ42_15940</name>
</gene>
<protein>
    <recommendedName>
        <fullName evidence="2">site-specific DNA-methyltransferase (adenine-specific)</fullName>
        <ecNumber evidence="2">2.1.1.72</ecNumber>
    </recommendedName>
</protein>
<dbReference type="PANTHER" id="PTHR33841:SF5">
    <property type="entry name" value="DNA METHYLASE (MODIFICATION METHYLASE) (METHYLTRANSFERASE)-RELATED"/>
    <property type="match status" value="1"/>
</dbReference>
<dbReference type="Proteomes" id="UP000634579">
    <property type="component" value="Unassembled WGS sequence"/>
</dbReference>
<name>A0A8I0SDC4_9MICO</name>
<keyword evidence="5" id="KW-0949">S-adenosyl-L-methionine</keyword>
<dbReference type="InterPro" id="IPR050953">
    <property type="entry name" value="N4_N6_ade-DNA_methylase"/>
</dbReference>
<keyword evidence="4" id="KW-0808">Transferase</keyword>
<evidence type="ECO:0000256" key="5">
    <source>
        <dbReference type="ARBA" id="ARBA00022691"/>
    </source>
</evidence>
<dbReference type="GO" id="GO:0032259">
    <property type="term" value="P:methylation"/>
    <property type="evidence" value="ECO:0007669"/>
    <property type="project" value="UniProtKB-KW"/>
</dbReference>
<accession>A0A8I0SDC4</accession>
<evidence type="ECO:0000259" key="7">
    <source>
        <dbReference type="Pfam" id="PF07669"/>
    </source>
</evidence>
<comment type="similarity">
    <text evidence="1">Belongs to the N(4)/N(6)-methyltransferase family.</text>
</comment>
<evidence type="ECO:0000256" key="2">
    <source>
        <dbReference type="ARBA" id="ARBA00011900"/>
    </source>
</evidence>
<dbReference type="InterPro" id="IPR011639">
    <property type="entry name" value="MethylTrfase_TaqI-like_dom"/>
</dbReference>
<dbReference type="EMBL" id="JADKRP010000007">
    <property type="protein sequence ID" value="MBF4632711.1"/>
    <property type="molecule type" value="Genomic_DNA"/>
</dbReference>
<dbReference type="PRINTS" id="PR00507">
    <property type="entry name" value="N12N6MTFRASE"/>
</dbReference>
<organism evidence="8 9">
    <name type="scientific">Clavibacter phaseoli</name>
    <dbReference type="NCBI Taxonomy" id="1734031"/>
    <lineage>
        <taxon>Bacteria</taxon>
        <taxon>Bacillati</taxon>
        <taxon>Actinomycetota</taxon>
        <taxon>Actinomycetes</taxon>
        <taxon>Micrococcales</taxon>
        <taxon>Microbacteriaceae</taxon>
        <taxon>Clavibacter</taxon>
    </lineage>
</organism>
<dbReference type="Gene3D" id="3.40.50.150">
    <property type="entry name" value="Vaccinia Virus protein VP39"/>
    <property type="match status" value="1"/>
</dbReference>
<dbReference type="EC" id="2.1.1.72" evidence="2"/>
<evidence type="ECO:0000256" key="3">
    <source>
        <dbReference type="ARBA" id="ARBA00022603"/>
    </source>
</evidence>
<reference evidence="8 9" key="1">
    <citation type="submission" date="2020-10" db="EMBL/GenBank/DDBJ databases">
        <title>Draft genome sequences of plant-associated actinobacteria.</title>
        <authorList>
            <person name="Tarlachkov S.V."/>
            <person name="Starodumova I.P."/>
            <person name="Dorofeeva L.V."/>
            <person name="Prisyazhnaya N.V."/>
            <person name="Roubtsova T.V."/>
            <person name="Chizhov V.N."/>
            <person name="Nadler S.A."/>
            <person name="Subbotin S.A."/>
            <person name="Evtushenko L.I."/>
        </authorList>
    </citation>
    <scope>NUCLEOTIDE SEQUENCE [LARGE SCALE GENOMIC DNA]</scope>
    <source>
        <strain evidence="8 9">VKM Ac-2886</strain>
    </source>
</reference>
<evidence type="ECO:0000256" key="4">
    <source>
        <dbReference type="ARBA" id="ARBA00022679"/>
    </source>
</evidence>
<sequence length="563" mass="60570">MSWATDTETSALPSVATRSQTKIALAALRPWWSEQVDRAGLGSEWSHLETALDAVPPSELPATNAAPELVDGYGLGLSYVESLDAHERSEHGRHYTPKSLASQLWRMSRSALGFGVDARPLPGLVRDPACGAGALLVPVLREHLAATADADPTLVLAALPQLVEGIDTDPWAAYIASVVLAAELLPTLARVPPVRRRPLPALARVGDGLDPSLSPAAVWIMNPPYGRQRLSSEQRALFADTLYGHANLYALFLAAASKNVSSRGVVAALVPTSFTSGLYFHRLRDQVSSRTPLRQLAFVQERTGVFGGVLQETCLAVFSTAKSRKATIQRISGGEVSSVAGVPSPRTSRPWLLPRESSDAALAAAGSSMPLTLKDAGWHASTGPLVWNRRRAELHARNAAGRVFVLWAADMDGGLVHRDRSRDSLRFLDIRNEKDRLVNTLTTPAVLVQRTTAPEQTRRLLVAELTQQKLDELGGAIVVENHVNVLRPSTAEPLLSRATLVRVLDSPTFDRLMRCISGSVAVSSYELGSLPLPDASTLAEWNTLTGVALDAAIAKAYRLPEPS</sequence>
<keyword evidence="3 8" id="KW-0489">Methyltransferase</keyword>
<proteinExistence type="inferred from homology"/>
<dbReference type="AlphaFoldDB" id="A0A8I0SDC4"/>
<evidence type="ECO:0000313" key="9">
    <source>
        <dbReference type="Proteomes" id="UP000634579"/>
    </source>
</evidence>
<dbReference type="RefSeq" id="WP_194676278.1">
    <property type="nucleotide sequence ID" value="NZ_JADKRP010000007.1"/>
</dbReference>
<dbReference type="PANTHER" id="PTHR33841">
    <property type="entry name" value="DNA METHYLTRANSFERASE YEEA-RELATED"/>
    <property type="match status" value="1"/>
</dbReference>
<evidence type="ECO:0000256" key="6">
    <source>
        <dbReference type="ARBA" id="ARBA00047942"/>
    </source>
</evidence>
<dbReference type="GO" id="GO:0006304">
    <property type="term" value="P:DNA modification"/>
    <property type="evidence" value="ECO:0007669"/>
    <property type="project" value="InterPro"/>
</dbReference>
<feature type="domain" description="Type II methyltransferase M.TaqI-like" evidence="7">
    <location>
        <begin position="220"/>
        <end position="306"/>
    </location>
</feature>
<comment type="caution">
    <text evidence="8">The sequence shown here is derived from an EMBL/GenBank/DDBJ whole genome shotgun (WGS) entry which is preliminary data.</text>
</comment>
<dbReference type="SUPFAM" id="SSF53335">
    <property type="entry name" value="S-adenosyl-L-methionine-dependent methyltransferases"/>
    <property type="match status" value="1"/>
</dbReference>